<organism evidence="6 7">
    <name type="scientific">Maudiozyma exigua</name>
    <name type="common">Yeast</name>
    <name type="synonym">Kazachstania exigua</name>
    <dbReference type="NCBI Taxonomy" id="34358"/>
    <lineage>
        <taxon>Eukaryota</taxon>
        <taxon>Fungi</taxon>
        <taxon>Dikarya</taxon>
        <taxon>Ascomycota</taxon>
        <taxon>Saccharomycotina</taxon>
        <taxon>Saccharomycetes</taxon>
        <taxon>Saccharomycetales</taxon>
        <taxon>Saccharomycetaceae</taxon>
        <taxon>Maudiozyma</taxon>
    </lineage>
</organism>
<dbReference type="OrthoDB" id="342024at2759"/>
<keyword evidence="7" id="KW-1185">Reference proteome</keyword>
<gene>
    <name evidence="6" type="ORF">C6P45_000900</name>
</gene>
<dbReference type="PANTHER" id="PTHR40787">
    <property type="entry name" value="SECRETED PROTEIN"/>
    <property type="match status" value="1"/>
</dbReference>
<proteinExistence type="predicted"/>
<feature type="domain" description="Sec39" evidence="5">
    <location>
        <begin position="326"/>
        <end position="655"/>
    </location>
</feature>
<sequence>MLAEDQLYLLSCISATRADVKSMIRLASKFKDSQDFINAVIVFWPEYDDPVNLKFLFDSDKNDEQISDDELIISLINGDSDLIAMVELDSGEVSKKVSAIKTHVENELKVLDIDSSTNVSQPLNWLAKRIIYCNEERPGETLLYSSLLNQIYIDDPDFEAWLNGLIMPLASLNRRNGTSIKIKKFMEIKSREVLSMMLQNDYSHIADELFPYLKYMNSCEIYQLFLDNWFTMDKFNFATESEINTFIQLFNGIREDLQEEQRDSFNKKTLEIIFIKSGPNMSTDNISKFQDILNSIPHEIFLPDYMKVNSKLLYYYFDIIRAYLPHMDLMTLYMISQEKELGQKMHLKSICNEALISSDLSIQLLSQFITEEAESSEMQIFNKLSKSQELSILYESCLSLGKFQLLESFSDVSTDNELELNLLEKYFWQFFKNETNGSSKRPGMIKCSKILRLLQEKSKSKSYTNLEILLEVSDELTNYSMSLGKNILFKPSNILDFKTDPFKIIEIILDKNPKMYKSIDITSSIMEKLFVALDMDISRVNGTESYGYNKLLSMHIAYALVNLDFSFAVTQCHKLFKQPEYIEEFWFSVFQVSKYRDPNWVDNETPTEILFIQMRLLSQLLQVCPVEECEIITQQWSELEVEIASRDLVHDKYSFDYLNSKNTVFDTIFT</sequence>
<reference evidence="6 7" key="1">
    <citation type="submission" date="2020-11" db="EMBL/GenBank/DDBJ databases">
        <title>Kefir isolates.</title>
        <authorList>
            <person name="Marcisauskas S."/>
            <person name="Kim Y."/>
            <person name="Blasche S."/>
        </authorList>
    </citation>
    <scope>NUCLEOTIDE SEQUENCE [LARGE SCALE GENOMIC DNA]</scope>
    <source>
        <strain evidence="6 7">OG2</strain>
    </source>
</reference>
<dbReference type="Proteomes" id="UP000750334">
    <property type="component" value="Unassembled WGS sequence"/>
</dbReference>
<dbReference type="GO" id="GO:0005783">
    <property type="term" value="C:endoplasmic reticulum"/>
    <property type="evidence" value="ECO:0007669"/>
    <property type="project" value="UniProtKB-SubCell"/>
</dbReference>
<keyword evidence="4" id="KW-0653">Protein transport</keyword>
<keyword evidence="3" id="KW-0256">Endoplasmic reticulum</keyword>
<name>A0A9P6W5I4_MAUEX</name>
<feature type="domain" description="Sec39" evidence="5">
    <location>
        <begin position="8"/>
        <end position="294"/>
    </location>
</feature>
<dbReference type="EMBL" id="PUHR01000135">
    <property type="protein sequence ID" value="KAG0663121.1"/>
    <property type="molecule type" value="Genomic_DNA"/>
</dbReference>
<dbReference type="GO" id="GO:0006890">
    <property type="term" value="P:retrograde vesicle-mediated transport, Golgi to endoplasmic reticulum"/>
    <property type="evidence" value="ECO:0007669"/>
    <property type="project" value="InterPro"/>
</dbReference>
<evidence type="ECO:0000256" key="4">
    <source>
        <dbReference type="ARBA" id="ARBA00022927"/>
    </source>
</evidence>
<evidence type="ECO:0000313" key="7">
    <source>
        <dbReference type="Proteomes" id="UP000750334"/>
    </source>
</evidence>
<evidence type="ECO:0000313" key="6">
    <source>
        <dbReference type="EMBL" id="KAG0663121.1"/>
    </source>
</evidence>
<evidence type="ECO:0000256" key="2">
    <source>
        <dbReference type="ARBA" id="ARBA00022448"/>
    </source>
</evidence>
<dbReference type="AlphaFoldDB" id="A0A9P6W5I4"/>
<dbReference type="InterPro" id="IPR013244">
    <property type="entry name" value="Sec39_domain"/>
</dbReference>
<protein>
    <recommendedName>
        <fullName evidence="5">Sec39 domain-containing protein</fullName>
    </recommendedName>
</protein>
<comment type="caution">
    <text evidence="6">The sequence shown here is derived from an EMBL/GenBank/DDBJ whole genome shotgun (WGS) entry which is preliminary data.</text>
</comment>
<comment type="subcellular location">
    <subcellularLocation>
        <location evidence="1">Endoplasmic reticulum</location>
    </subcellularLocation>
</comment>
<evidence type="ECO:0000259" key="5">
    <source>
        <dbReference type="Pfam" id="PF08314"/>
    </source>
</evidence>
<dbReference type="PANTHER" id="PTHR40787:SF3">
    <property type="entry name" value="PROTEIN TRANSPORT PROTEIN SEC39"/>
    <property type="match status" value="1"/>
</dbReference>
<keyword evidence="2" id="KW-0813">Transport</keyword>
<accession>A0A9P6W5I4</accession>
<evidence type="ECO:0000256" key="1">
    <source>
        <dbReference type="ARBA" id="ARBA00004240"/>
    </source>
</evidence>
<dbReference type="GO" id="GO:0015031">
    <property type="term" value="P:protein transport"/>
    <property type="evidence" value="ECO:0007669"/>
    <property type="project" value="UniProtKB-KW"/>
</dbReference>
<evidence type="ECO:0000256" key="3">
    <source>
        <dbReference type="ARBA" id="ARBA00022824"/>
    </source>
</evidence>
<dbReference type="Pfam" id="PF08314">
    <property type="entry name" value="Sec39"/>
    <property type="match status" value="2"/>
</dbReference>